<sequence length="639" mass="67873">MRRHPGFLTSFAASVSSTLWQHNNSPVACSVRSASTNTTSTKRRKLSHAASASGTTPSSPPATTVAPSSVNVPLKTDDGASQIMTDNQPLPTQKSEETPKAVDLSQILARCLAHLVLPHGGRAVSGAALPSASQHRGAALTVAVILCTWPSNTTLGDKRIILRDLSSGARLTTTSTALHSTYTPWFEQLYPPTGASATPVCSVWLVPNFATENGVAIQAFLRDGVQRRADLSNDAMIKKRNTKTTASSTSSPPDDSSVATAIRKLLPEGHRVVISMRQLISNSRTPSSVNSNWHLRTEDNCIDLLTFATTHWTIADWEAFTPNNSVLSTWSTQNTTVPKKISNSKQQLSTTSAASLPQRKGTVAPLTATTAPAVTSMPQQSAAKASTPLASPPTTAAAAAGRAAASLSPEVIKIYEEISAIVGAATGHHSAQRHIDVYVVSTLRGALHVCPFGQTTAVPAETLLDTLKRGKGGGATMVVSPVFLATSEQSLELLKEKALLQHNTFTAAAATTPSTTTTTTTASIVHHYTPFVLRLCDVEYSVHRAKLGNKPAEATAAPPPTTNTTNAAGVAPLTDWNRFKIDRQYLFKAIGVVRLLDIARSHTKKKCAATKRKLSGLMLLASCATYVWKRITRHAVRVG</sequence>
<reference evidence="3" key="1">
    <citation type="submission" date="2015-09" db="EMBL/GenBank/DDBJ databases">
        <authorList>
            <consortium name="Pathogen Informatics"/>
        </authorList>
    </citation>
    <scope>NUCLEOTIDE SEQUENCE [LARGE SCALE GENOMIC DNA]</scope>
    <source>
        <strain evidence="3">Lake Konstanz</strain>
    </source>
</reference>
<dbReference type="VEuPathDB" id="TriTrypDB:BSAL_89090c"/>
<feature type="compositionally biased region" description="Polar residues" evidence="1">
    <location>
        <begin position="31"/>
        <end position="40"/>
    </location>
</feature>
<feature type="compositionally biased region" description="Polar residues" evidence="1">
    <location>
        <begin position="82"/>
        <end position="93"/>
    </location>
</feature>
<gene>
    <name evidence="2" type="ORF">BSAL_89090c</name>
</gene>
<feature type="region of interest" description="Disordered" evidence="1">
    <location>
        <begin position="31"/>
        <end position="99"/>
    </location>
</feature>
<evidence type="ECO:0000313" key="2">
    <source>
        <dbReference type="EMBL" id="CUG84893.1"/>
    </source>
</evidence>
<feature type="compositionally biased region" description="Low complexity" evidence="1">
    <location>
        <begin position="362"/>
        <end position="393"/>
    </location>
</feature>
<dbReference type="Proteomes" id="UP000051952">
    <property type="component" value="Unassembled WGS sequence"/>
</dbReference>
<feature type="compositionally biased region" description="Low complexity" evidence="1">
    <location>
        <begin position="48"/>
        <end position="69"/>
    </location>
</feature>
<name>A0A0S4J2J5_BODSA</name>
<organism evidence="2 3">
    <name type="scientific">Bodo saltans</name>
    <name type="common">Flagellated protozoan</name>
    <dbReference type="NCBI Taxonomy" id="75058"/>
    <lineage>
        <taxon>Eukaryota</taxon>
        <taxon>Discoba</taxon>
        <taxon>Euglenozoa</taxon>
        <taxon>Kinetoplastea</taxon>
        <taxon>Metakinetoplastina</taxon>
        <taxon>Eubodonida</taxon>
        <taxon>Bodonidae</taxon>
        <taxon>Bodo</taxon>
    </lineage>
</organism>
<dbReference type="AlphaFoldDB" id="A0A0S4J2J5"/>
<feature type="compositionally biased region" description="Polar residues" evidence="1">
    <location>
        <begin position="338"/>
        <end position="355"/>
    </location>
</feature>
<keyword evidence="3" id="KW-1185">Reference proteome</keyword>
<evidence type="ECO:0000313" key="3">
    <source>
        <dbReference type="Proteomes" id="UP000051952"/>
    </source>
</evidence>
<accession>A0A0S4J2J5</accession>
<evidence type="ECO:0000256" key="1">
    <source>
        <dbReference type="SAM" id="MobiDB-lite"/>
    </source>
</evidence>
<feature type="compositionally biased region" description="Low complexity" evidence="1">
    <location>
        <begin position="244"/>
        <end position="257"/>
    </location>
</feature>
<feature type="region of interest" description="Disordered" evidence="1">
    <location>
        <begin position="338"/>
        <end position="393"/>
    </location>
</feature>
<proteinExistence type="predicted"/>
<feature type="region of interest" description="Disordered" evidence="1">
    <location>
        <begin position="232"/>
        <end position="257"/>
    </location>
</feature>
<dbReference type="EMBL" id="CYKH01001133">
    <property type="protein sequence ID" value="CUG84893.1"/>
    <property type="molecule type" value="Genomic_DNA"/>
</dbReference>
<protein>
    <submittedName>
        <fullName evidence="2">Uncharacterized protein</fullName>
    </submittedName>
</protein>